<name>A0A8H3B9V4_9AGAM</name>
<evidence type="ECO:0008006" key="4">
    <source>
        <dbReference type="Google" id="ProtNLM"/>
    </source>
</evidence>
<dbReference type="EMBL" id="CAJMWW010000143">
    <property type="protein sequence ID" value="CAE6450438.1"/>
    <property type="molecule type" value="Genomic_DNA"/>
</dbReference>
<comment type="caution">
    <text evidence="2">The sequence shown here is derived from an EMBL/GenBank/DDBJ whole genome shotgun (WGS) entry which is preliminary data.</text>
</comment>
<evidence type="ECO:0000313" key="3">
    <source>
        <dbReference type="Proteomes" id="UP000663841"/>
    </source>
</evidence>
<feature type="chain" id="PRO_5034209125" description="Secreted protein" evidence="1">
    <location>
        <begin position="19"/>
        <end position="101"/>
    </location>
</feature>
<keyword evidence="1" id="KW-0732">Signal</keyword>
<reference evidence="2" key="1">
    <citation type="submission" date="2021-01" db="EMBL/GenBank/DDBJ databases">
        <authorList>
            <person name="Kaushik A."/>
        </authorList>
    </citation>
    <scope>NUCLEOTIDE SEQUENCE</scope>
    <source>
        <strain evidence="2">AG3-T5</strain>
    </source>
</reference>
<gene>
    <name evidence="2" type="ORF">RDB_LOCUS125275</name>
</gene>
<accession>A0A8H3B9V4</accession>
<evidence type="ECO:0000313" key="2">
    <source>
        <dbReference type="EMBL" id="CAE6450438.1"/>
    </source>
</evidence>
<protein>
    <recommendedName>
        <fullName evidence="4">Secreted protein</fullName>
    </recommendedName>
</protein>
<sequence>MSPLVLLCVVYSPFPIDAGDAGDTEVLRRTPISREMECFAGWPVLLVVRVATVTSASSRFGEEGLRGHMGQSGPPPPLPSFLFVESVLAIGWKTSDAVATC</sequence>
<dbReference type="AlphaFoldDB" id="A0A8H3B9V4"/>
<evidence type="ECO:0000256" key="1">
    <source>
        <dbReference type="SAM" id="SignalP"/>
    </source>
</evidence>
<proteinExistence type="predicted"/>
<organism evidence="2 3">
    <name type="scientific">Rhizoctonia solani</name>
    <dbReference type="NCBI Taxonomy" id="456999"/>
    <lineage>
        <taxon>Eukaryota</taxon>
        <taxon>Fungi</taxon>
        <taxon>Dikarya</taxon>
        <taxon>Basidiomycota</taxon>
        <taxon>Agaricomycotina</taxon>
        <taxon>Agaricomycetes</taxon>
        <taxon>Cantharellales</taxon>
        <taxon>Ceratobasidiaceae</taxon>
        <taxon>Rhizoctonia</taxon>
    </lineage>
</organism>
<feature type="signal peptide" evidence="1">
    <location>
        <begin position="1"/>
        <end position="18"/>
    </location>
</feature>
<dbReference type="Proteomes" id="UP000663841">
    <property type="component" value="Unassembled WGS sequence"/>
</dbReference>